<dbReference type="NCBIfam" id="TIGR02928">
    <property type="entry name" value="orc1/cdc6 family replication initiation protein"/>
    <property type="match status" value="1"/>
</dbReference>
<dbReference type="InterPro" id="IPR015163">
    <property type="entry name" value="Cdc6_C"/>
</dbReference>
<evidence type="ECO:0000259" key="6">
    <source>
        <dbReference type="SMART" id="SM00382"/>
    </source>
</evidence>
<feature type="binding site" evidence="5">
    <location>
        <position position="221"/>
    </location>
    <ligand>
        <name>ATP</name>
        <dbReference type="ChEBI" id="CHEBI:30616"/>
    </ligand>
</feature>
<dbReference type="InterPro" id="IPR014277">
    <property type="entry name" value="Orc1/Cdc6_arc"/>
</dbReference>
<feature type="domain" description="Cdc6 C-terminal" evidence="7">
    <location>
        <begin position="303"/>
        <end position="375"/>
    </location>
</feature>
<dbReference type="GO" id="GO:0006260">
    <property type="term" value="P:DNA replication"/>
    <property type="evidence" value="ECO:0007669"/>
    <property type="project" value="UniProtKB-UniRule"/>
</dbReference>
<comment type="caution">
    <text evidence="8">The sequence shown here is derived from an EMBL/GenBank/DDBJ whole genome shotgun (WGS) entry which is preliminary data.</text>
</comment>
<dbReference type="InterPro" id="IPR036388">
    <property type="entry name" value="WH-like_DNA-bd_sf"/>
</dbReference>
<comment type="similarity">
    <text evidence="1 5">Belongs to the CDC6/cdc18 family.</text>
</comment>
<keyword evidence="2 5" id="KW-0235">DNA replication</keyword>
<keyword evidence="3 5" id="KW-0547">Nucleotide-binding</keyword>
<dbReference type="Gene3D" id="3.40.50.300">
    <property type="entry name" value="P-loop containing nucleotide triphosphate hydrolases"/>
    <property type="match status" value="1"/>
</dbReference>
<dbReference type="InterPro" id="IPR036390">
    <property type="entry name" value="WH_DNA-bd_sf"/>
</dbReference>
<protein>
    <recommendedName>
        <fullName evidence="5">ORC1-type DNA replication protein</fullName>
    </recommendedName>
</protein>
<evidence type="ECO:0000256" key="1">
    <source>
        <dbReference type="ARBA" id="ARBA00006184"/>
    </source>
</evidence>
<dbReference type="EMBL" id="JBHSZQ010000008">
    <property type="protein sequence ID" value="MFC7125628.1"/>
    <property type="molecule type" value="Genomic_DNA"/>
</dbReference>
<dbReference type="PANTHER" id="PTHR10763">
    <property type="entry name" value="CELL DIVISION CONTROL PROTEIN 6-RELATED"/>
    <property type="match status" value="1"/>
</dbReference>
<evidence type="ECO:0000256" key="5">
    <source>
        <dbReference type="HAMAP-Rule" id="MF_01407"/>
    </source>
</evidence>
<dbReference type="AlphaFoldDB" id="A0ABD5X9J2"/>
<evidence type="ECO:0000313" key="9">
    <source>
        <dbReference type="Proteomes" id="UP001596414"/>
    </source>
</evidence>
<dbReference type="SMART" id="SM01074">
    <property type="entry name" value="Cdc6_C"/>
    <property type="match status" value="1"/>
</dbReference>
<sequence length="375" mass="42437">MADDPEDDMLSWDESVFRDERVFEIDYLPETFLHRESQMKNLKYALKPAVRGSRPLNVMAQGPPGTGKTTAVHILFDELRARTEINPIRVNCQVNSTRYAVFSQLFEGVFDYEPPSSGISFKKLFSQVTDRLVEEDEVLVVALDDVNYLFYESEASDTLYSLLRAHEEQGGARIGVIIISSDLELDMMAELDGRVQSVFRPEDIYFPPYDEPEIAEILRKRADRGFHDGAVGPQVLDRVAELTVEQGGDLRVGIDLLRRAGLNAEMRASRTAEKADVEESYEKSKYVHLSRRLGELSDSESELLAAIAEHDGEQAGNIYDAFNDRTDLGYTRYSEIINKLDQLGVIDASYTDVEGRGRSRKLSLNYDAEAVRERL</sequence>
<proteinExistence type="inferred from homology"/>
<dbReference type="InterPro" id="IPR041664">
    <property type="entry name" value="AAA_16"/>
</dbReference>
<dbReference type="InterPro" id="IPR027417">
    <property type="entry name" value="P-loop_NTPase"/>
</dbReference>
<dbReference type="Gene3D" id="1.10.8.60">
    <property type="match status" value="1"/>
</dbReference>
<evidence type="ECO:0000256" key="2">
    <source>
        <dbReference type="ARBA" id="ARBA00022705"/>
    </source>
</evidence>
<dbReference type="HAMAP" id="MF_01407">
    <property type="entry name" value="ORC1_type_DNA_replic_protein"/>
    <property type="match status" value="1"/>
</dbReference>
<dbReference type="SMART" id="SM00382">
    <property type="entry name" value="AAA"/>
    <property type="match status" value="1"/>
</dbReference>
<evidence type="ECO:0000313" key="8">
    <source>
        <dbReference type="EMBL" id="MFC7125628.1"/>
    </source>
</evidence>
<dbReference type="NCBIfam" id="NF001626">
    <property type="entry name" value="PRK00411.1-5"/>
    <property type="match status" value="1"/>
</dbReference>
<feature type="binding site" evidence="5">
    <location>
        <begin position="66"/>
        <end position="70"/>
    </location>
    <ligand>
        <name>ATP</name>
        <dbReference type="ChEBI" id="CHEBI:30616"/>
    </ligand>
</feature>
<dbReference type="CDD" id="cd00009">
    <property type="entry name" value="AAA"/>
    <property type="match status" value="1"/>
</dbReference>
<dbReference type="RefSeq" id="WP_267636986.1">
    <property type="nucleotide sequence ID" value="NZ_JAODIY010000008.1"/>
</dbReference>
<dbReference type="NCBIfam" id="NF001624">
    <property type="entry name" value="PRK00411.1-2"/>
    <property type="match status" value="1"/>
</dbReference>
<dbReference type="InterPro" id="IPR055237">
    <property type="entry name" value="Cdc6_lid"/>
</dbReference>
<dbReference type="GO" id="GO:0005524">
    <property type="term" value="F:ATP binding"/>
    <property type="evidence" value="ECO:0007669"/>
    <property type="project" value="UniProtKB-UniRule"/>
</dbReference>
<keyword evidence="4 5" id="KW-0067">ATP-binding</keyword>
<dbReference type="Pfam" id="PF22703">
    <property type="entry name" value="Cdc6_lid"/>
    <property type="match status" value="1"/>
</dbReference>
<dbReference type="Proteomes" id="UP001596414">
    <property type="component" value="Unassembled WGS sequence"/>
</dbReference>
<dbReference type="InterPro" id="IPR003593">
    <property type="entry name" value="AAA+_ATPase"/>
</dbReference>
<dbReference type="PANTHER" id="PTHR10763:SF26">
    <property type="entry name" value="CELL DIVISION CONTROL PROTEIN 6 HOMOLOG"/>
    <property type="match status" value="1"/>
</dbReference>
<dbReference type="SUPFAM" id="SSF46785">
    <property type="entry name" value="Winged helix' DNA-binding domain"/>
    <property type="match status" value="1"/>
</dbReference>
<dbReference type="InterPro" id="IPR050311">
    <property type="entry name" value="ORC1/CDC6"/>
</dbReference>
<evidence type="ECO:0000256" key="3">
    <source>
        <dbReference type="ARBA" id="ARBA00022741"/>
    </source>
</evidence>
<evidence type="ECO:0000259" key="7">
    <source>
        <dbReference type="SMART" id="SM01074"/>
    </source>
</evidence>
<organism evidence="8 9">
    <name type="scientific">Halovenus rubra</name>
    <dbReference type="NCBI Taxonomy" id="869890"/>
    <lineage>
        <taxon>Archaea</taxon>
        <taxon>Methanobacteriati</taxon>
        <taxon>Methanobacteriota</taxon>
        <taxon>Stenosarchaea group</taxon>
        <taxon>Halobacteria</taxon>
        <taxon>Halobacteriales</taxon>
        <taxon>Haloarculaceae</taxon>
        <taxon>Halovenus</taxon>
    </lineage>
</organism>
<name>A0ABD5X9J2_9EURY</name>
<dbReference type="Pfam" id="PF13191">
    <property type="entry name" value="AAA_16"/>
    <property type="match status" value="1"/>
</dbReference>
<accession>A0ABD5X9J2</accession>
<comment type="function">
    <text evidence="5">Involved in regulation of DNA replication.</text>
</comment>
<feature type="domain" description="AAA+ ATPase" evidence="6">
    <location>
        <begin position="54"/>
        <end position="203"/>
    </location>
</feature>
<gene>
    <name evidence="8" type="ORF">ACFQJ7_06200</name>
</gene>
<feature type="binding site" evidence="5">
    <location>
        <position position="209"/>
    </location>
    <ligand>
        <name>ATP</name>
        <dbReference type="ChEBI" id="CHEBI:30616"/>
    </ligand>
</feature>
<reference evidence="8 9" key="1">
    <citation type="journal article" date="2014" name="Int. J. Syst. Evol. Microbiol.">
        <title>Complete genome sequence of Corynebacterium casei LMG S-19264T (=DSM 44701T), isolated from a smear-ripened cheese.</title>
        <authorList>
            <consortium name="US DOE Joint Genome Institute (JGI-PGF)"/>
            <person name="Walter F."/>
            <person name="Albersmeier A."/>
            <person name="Kalinowski J."/>
            <person name="Ruckert C."/>
        </authorList>
    </citation>
    <scope>NUCLEOTIDE SEQUENCE [LARGE SCALE GENOMIC DNA]</scope>
    <source>
        <strain evidence="8 9">CGMCC 4.7215</strain>
    </source>
</reference>
<dbReference type="Gene3D" id="1.10.10.10">
    <property type="entry name" value="Winged helix-like DNA-binding domain superfamily/Winged helix DNA-binding domain"/>
    <property type="match status" value="1"/>
</dbReference>
<evidence type="ECO:0000256" key="4">
    <source>
        <dbReference type="ARBA" id="ARBA00022840"/>
    </source>
</evidence>
<dbReference type="SUPFAM" id="SSF52540">
    <property type="entry name" value="P-loop containing nucleoside triphosphate hydrolases"/>
    <property type="match status" value="1"/>
</dbReference>